<evidence type="ECO:0000313" key="2">
    <source>
        <dbReference type="EMBL" id="KAH7530537.1"/>
    </source>
</evidence>
<accession>A0ABQ8H064</accession>
<dbReference type="InterPro" id="IPR053234">
    <property type="entry name" value="RPM1_Interactor"/>
</dbReference>
<protein>
    <submittedName>
        <fullName evidence="2">Uncharacterized protein</fullName>
    </submittedName>
</protein>
<dbReference type="Proteomes" id="UP000827721">
    <property type="component" value="Unassembled WGS sequence"/>
</dbReference>
<evidence type="ECO:0000256" key="1">
    <source>
        <dbReference type="SAM" id="MobiDB-lite"/>
    </source>
</evidence>
<dbReference type="PANTHER" id="PTHR33443:SF35">
    <property type="entry name" value="VQ DOMAIN-CONTAINING PROTEIN"/>
    <property type="match status" value="1"/>
</dbReference>
<keyword evidence="3" id="KW-1185">Reference proteome</keyword>
<evidence type="ECO:0000313" key="3">
    <source>
        <dbReference type="Proteomes" id="UP000827721"/>
    </source>
</evidence>
<reference evidence="2 3" key="1">
    <citation type="submission" date="2021-02" db="EMBL/GenBank/DDBJ databases">
        <title>Plant Genome Project.</title>
        <authorList>
            <person name="Zhang R.-G."/>
        </authorList>
    </citation>
    <scope>NUCLEOTIDE SEQUENCE [LARGE SCALE GENOMIC DNA]</scope>
    <source>
        <tissue evidence="2">Leaves</tissue>
    </source>
</reference>
<organism evidence="2 3">
    <name type="scientific">Xanthoceras sorbifolium</name>
    <dbReference type="NCBI Taxonomy" id="99658"/>
    <lineage>
        <taxon>Eukaryota</taxon>
        <taxon>Viridiplantae</taxon>
        <taxon>Streptophyta</taxon>
        <taxon>Embryophyta</taxon>
        <taxon>Tracheophyta</taxon>
        <taxon>Spermatophyta</taxon>
        <taxon>Magnoliopsida</taxon>
        <taxon>eudicotyledons</taxon>
        <taxon>Gunneridae</taxon>
        <taxon>Pentapetalae</taxon>
        <taxon>rosids</taxon>
        <taxon>malvids</taxon>
        <taxon>Sapindales</taxon>
        <taxon>Sapindaceae</taxon>
        <taxon>Xanthoceroideae</taxon>
        <taxon>Xanthoceras</taxon>
    </lineage>
</organism>
<gene>
    <name evidence="2" type="ORF">JRO89_XSUnG0024100</name>
</gene>
<name>A0ABQ8H064_9ROSI</name>
<feature type="region of interest" description="Disordered" evidence="1">
    <location>
        <begin position="1"/>
        <end position="22"/>
    </location>
</feature>
<comment type="caution">
    <text evidence="2">The sequence shown here is derived from an EMBL/GenBank/DDBJ whole genome shotgun (WGS) entry which is preliminary data.</text>
</comment>
<dbReference type="EMBL" id="JAFEMO010000043">
    <property type="protein sequence ID" value="KAH7530537.1"/>
    <property type="molecule type" value="Genomic_DNA"/>
</dbReference>
<dbReference type="PANTHER" id="PTHR33443">
    <property type="entry name" value="ZGC:112980"/>
    <property type="match status" value="1"/>
</dbReference>
<sequence>MDQNPVILDISSDEEAALDEPIDDDDVYSWLSRLIPDEVDDSDEVVVVREVKSKSSKPAVNNDDDDDCVVLDSDPDKAVQTVDDQACGGDDLLIVGQKGQIACRDFPHPRHDCAKFHFGSTAHELHCDQCHCYVCDKIAPCAYWGTGVYNNDHCHATDKDAFWRSQRERFKLQKDAPLLVQKVPDTFLSTALPQLNQTPPLDIIRLASNSTTQTQVCKPAVLRPCPSAARFGIPNIISQGRSRQPGLVYNRSGPQQPQLLKVRNNVIRRDRGHNASNIGMFKRAGNSGGALATNQPVYGTPNLQIGSHVMQSTRNPGPQATSNDVIQIGSVPGMNKDSCTYQNTFDTCTSVLASTVPSQPGVYNQPIPDPQAYSQLITQQPIYSQPIPEPPVYSQPIPEPPVYSQPIPEPPVYVQPIPEPQVYVQPIPEPQVYVQPIPEPQVYVQPIPEPQVYGQPFPQAQVLGQAISQPQAHSQAIPLSQIYTEHIPQSNDQQNVSQLCNERPGPGFFDLDEWVNNISQSNQQVAVENCQLSRTGSTNESLLVKEFNSQSIGSDKFDCNDLEIQNWFPEYDSVDMGTEGYIPLNLNARSPEAANFDAGMLLFDFETSWNGLAQV</sequence>
<feature type="compositionally biased region" description="Acidic residues" evidence="1">
    <location>
        <begin position="11"/>
        <end position="22"/>
    </location>
</feature>
<proteinExistence type="predicted"/>